<dbReference type="InterPro" id="IPR007111">
    <property type="entry name" value="NACHT_NTPase"/>
</dbReference>
<dbReference type="Pfam" id="PF05729">
    <property type="entry name" value="NACHT"/>
    <property type="match status" value="1"/>
</dbReference>
<organism evidence="4 5">
    <name type="scientific">Streptomyces shaanxiensis</name>
    <dbReference type="NCBI Taxonomy" id="653357"/>
    <lineage>
        <taxon>Bacteria</taxon>
        <taxon>Bacillati</taxon>
        <taxon>Actinomycetota</taxon>
        <taxon>Actinomycetes</taxon>
        <taxon>Kitasatosporales</taxon>
        <taxon>Streptomycetaceae</taxon>
        <taxon>Streptomyces</taxon>
    </lineage>
</organism>
<proteinExistence type="predicted"/>
<evidence type="ECO:0000256" key="2">
    <source>
        <dbReference type="SAM" id="Phobius"/>
    </source>
</evidence>
<gene>
    <name evidence="4" type="ORF">GCM10022233_54440</name>
</gene>
<comment type="caution">
    <text evidence="4">The sequence shown here is derived from an EMBL/GenBank/DDBJ whole genome shotgun (WGS) entry which is preliminary data.</text>
</comment>
<feature type="compositionally biased region" description="Basic and acidic residues" evidence="1">
    <location>
        <begin position="940"/>
        <end position="958"/>
    </location>
</feature>
<reference evidence="5" key="1">
    <citation type="journal article" date="2019" name="Int. J. Syst. Evol. Microbiol.">
        <title>The Global Catalogue of Microorganisms (GCM) 10K type strain sequencing project: providing services to taxonomists for standard genome sequencing and annotation.</title>
        <authorList>
            <consortium name="The Broad Institute Genomics Platform"/>
            <consortium name="The Broad Institute Genome Sequencing Center for Infectious Disease"/>
            <person name="Wu L."/>
            <person name="Ma J."/>
        </authorList>
    </citation>
    <scope>NUCLEOTIDE SEQUENCE [LARGE SCALE GENOMIC DNA]</scope>
    <source>
        <strain evidence="5">JCM 16925</strain>
    </source>
</reference>
<dbReference type="Proteomes" id="UP001499984">
    <property type="component" value="Unassembled WGS sequence"/>
</dbReference>
<evidence type="ECO:0000313" key="4">
    <source>
        <dbReference type="EMBL" id="GAA4070843.1"/>
    </source>
</evidence>
<dbReference type="Gene3D" id="3.40.50.300">
    <property type="entry name" value="P-loop containing nucleotide triphosphate hydrolases"/>
    <property type="match status" value="1"/>
</dbReference>
<evidence type="ECO:0000313" key="5">
    <source>
        <dbReference type="Proteomes" id="UP001499984"/>
    </source>
</evidence>
<dbReference type="SUPFAM" id="SSF52540">
    <property type="entry name" value="P-loop containing nucleoside triphosphate hydrolases"/>
    <property type="match status" value="1"/>
</dbReference>
<feature type="region of interest" description="Disordered" evidence="1">
    <location>
        <begin position="940"/>
        <end position="964"/>
    </location>
</feature>
<dbReference type="EMBL" id="BAAAZY010000012">
    <property type="protein sequence ID" value="GAA4070843.1"/>
    <property type="molecule type" value="Genomic_DNA"/>
</dbReference>
<keyword evidence="2" id="KW-0812">Transmembrane</keyword>
<feature type="transmembrane region" description="Helical" evidence="2">
    <location>
        <begin position="70"/>
        <end position="91"/>
    </location>
</feature>
<name>A0ABP7VP14_9ACTN</name>
<keyword evidence="5" id="KW-1185">Reference proteome</keyword>
<evidence type="ECO:0000259" key="3">
    <source>
        <dbReference type="Pfam" id="PF05729"/>
    </source>
</evidence>
<feature type="domain" description="NACHT" evidence="3">
    <location>
        <begin position="184"/>
        <end position="333"/>
    </location>
</feature>
<sequence length="1203" mass="136602">MTRVVRHPPGKERPRNAPMATLAPRRAGSWARRGFVGHWHRLTIRLEARRGTTRPRKWRRWISYTNVTRAVWIVAALALLAWAVQGLYIVITSNTTRFEKWRQDSEGFDAVMRFVGPVLGASIAATLFLFWWYRWTKRRYLAKARDDPHRLVLTAGPDTAEIVGREEIAQVIAERLRERDTRRPYLLVGGVGVGKTAVLVRLTELLAEQNAVPVPIRLRDATGDLNFERMARQRFAEEAPRGILARSKTDRVWQQLLADDKPVVIADGLEEALLGDGLQQNRDNIIRRAIERAHAEKLPLVIASRPHSPLESTPAAIVELEPLSEEEALRFVQARVPETDERRVDWIVETAEVTESPVYLQIARELHRHGALEHDRPDDDPQHMNTRSRDRGTLRLWLLQTWDEALCEGRLREDVTLSRQERRDTLEVVSALACVGLLQDRLEVGFGELLDTDVHPGPVRRAQARAEHLWSSGRGFDRYGRRGNVFSEWHRQQIWDVLCRRLGPEERRRLRRGNMDQCRAALARIARNADKLGLVEGFERRVRFPHSIIQAYFGYRVLNHLGERGAGELVEQALQPPGPSRELLMALVLLSRRRTGALRAPRDGVRAEAKSEIEELLRRSPVGGHSLARRLCTAARRRTDDSKALDLYTAAVEIESVEEVPRLLDDIVGEVRKRWTGFKGDRRTLDDAKLRLLRQLGAALRSVSARIDTTPLYEDLVEIGIKEPSYSIRLAAAQEFGTGGNAAFAVIRGRVGLNSDPVKEYNDRLAELKAWKRQEYERWAERMSRARAAGAPSRARSARIGRLQQDRRRLNQDYRRKRVDLFREFVMRAWMIPMLLGSVDEAHRDEVRERLTKWLRHLDPNATDGAPDLPLALEAALAQGFKYAANRRKRHPDVYPAGRADLIRQAETVLQQSRCWYAQLILLQALCLWELPDTVGAHERGAHARSGKDGSDGTREPSRAMGGTSAIQTVQRWLSMAGTVNRAPGPSGGNGDAPRRLLHPFVAEAGDLVALALETGQPERFLWIDEKGVADNIGARTGNSEAYRKHNLWIPPSVGWSTLDARAQRLVADVLVMLNLIDRDGHPDEVEERMARVEQPGMPLPPCIRSDRGPLRPGLRAGMSDPPTPGSTCLPDCKFQLCPYPPRGCVPRGEIREPFCRQQQALLPGRVRRHLPRGLRRKTPHWVSMRVTELDGFWQQMAGRTRS</sequence>
<feature type="transmembrane region" description="Helical" evidence="2">
    <location>
        <begin position="185"/>
        <end position="203"/>
    </location>
</feature>
<evidence type="ECO:0000256" key="1">
    <source>
        <dbReference type="SAM" id="MobiDB-lite"/>
    </source>
</evidence>
<accession>A0ABP7VP14</accession>
<dbReference type="RefSeq" id="WP_345016150.1">
    <property type="nucleotide sequence ID" value="NZ_BAAAZY010000012.1"/>
</dbReference>
<dbReference type="InterPro" id="IPR027417">
    <property type="entry name" value="P-loop_NTPase"/>
</dbReference>
<feature type="transmembrane region" description="Helical" evidence="2">
    <location>
        <begin position="111"/>
        <end position="133"/>
    </location>
</feature>
<keyword evidence="2" id="KW-0472">Membrane</keyword>
<protein>
    <recommendedName>
        <fullName evidence="3">NACHT domain-containing protein</fullName>
    </recommendedName>
</protein>
<keyword evidence="2" id="KW-1133">Transmembrane helix</keyword>